<proteinExistence type="predicted"/>
<dbReference type="Pfam" id="PF00144">
    <property type="entry name" value="Beta-lactamase"/>
    <property type="match status" value="1"/>
</dbReference>
<evidence type="ECO:0000259" key="1">
    <source>
        <dbReference type="Pfam" id="PF00144"/>
    </source>
</evidence>
<dbReference type="InterPro" id="IPR050491">
    <property type="entry name" value="AmpC-like"/>
</dbReference>
<reference evidence="2 3" key="2">
    <citation type="submission" date="2020-08" db="EMBL/GenBank/DDBJ databases">
        <title>Adhaeribacter dokdonensis sp. nov., isolated from the rhizosphere of Elymus tsukushiensis, a plant native to the Dokdo Islands, Republic of Korea.</title>
        <authorList>
            <person name="Ghim S.Y."/>
        </authorList>
    </citation>
    <scope>NUCLEOTIDE SEQUENCE [LARGE SCALE GENOMIC DNA]</scope>
    <source>
        <strain evidence="2 3">KUDC8001</strain>
    </source>
</reference>
<gene>
    <name evidence="2" type="ORF">HUW48_26580</name>
</gene>
<keyword evidence="3" id="KW-1185">Reference proteome</keyword>
<dbReference type="Gene3D" id="3.40.710.10">
    <property type="entry name" value="DD-peptidase/beta-lactamase superfamily"/>
    <property type="match status" value="1"/>
</dbReference>
<accession>A0A7L7LFA6</accession>
<protein>
    <submittedName>
        <fullName evidence="2">Serine hydrolase</fullName>
    </submittedName>
</protein>
<evidence type="ECO:0000313" key="3">
    <source>
        <dbReference type="Proteomes" id="UP000514509"/>
    </source>
</evidence>
<name>A0A7L7LFA6_9BACT</name>
<dbReference type="RefSeq" id="WP_182413809.1">
    <property type="nucleotide sequence ID" value="NZ_CP055153.1"/>
</dbReference>
<reference evidence="2 3" key="1">
    <citation type="submission" date="2020-06" db="EMBL/GenBank/DDBJ databases">
        <authorList>
            <person name="Hwang Y.J."/>
        </authorList>
    </citation>
    <scope>NUCLEOTIDE SEQUENCE [LARGE SCALE GENOMIC DNA]</scope>
    <source>
        <strain evidence="2 3">KUDC8001</strain>
    </source>
</reference>
<dbReference type="PANTHER" id="PTHR46825:SF9">
    <property type="entry name" value="BETA-LACTAMASE-RELATED DOMAIN-CONTAINING PROTEIN"/>
    <property type="match status" value="1"/>
</dbReference>
<dbReference type="Proteomes" id="UP000514509">
    <property type="component" value="Chromosome"/>
</dbReference>
<dbReference type="KEGG" id="add:HUW48_26580"/>
<organism evidence="2 3">
    <name type="scientific">Adhaeribacter radiodurans</name>
    <dbReference type="NCBI Taxonomy" id="2745197"/>
    <lineage>
        <taxon>Bacteria</taxon>
        <taxon>Pseudomonadati</taxon>
        <taxon>Bacteroidota</taxon>
        <taxon>Cytophagia</taxon>
        <taxon>Cytophagales</taxon>
        <taxon>Hymenobacteraceae</taxon>
        <taxon>Adhaeribacter</taxon>
    </lineage>
</organism>
<dbReference type="PANTHER" id="PTHR46825">
    <property type="entry name" value="D-ALANYL-D-ALANINE-CARBOXYPEPTIDASE/ENDOPEPTIDASE AMPH"/>
    <property type="match status" value="1"/>
</dbReference>
<feature type="domain" description="Beta-lactamase-related" evidence="1">
    <location>
        <begin position="36"/>
        <end position="379"/>
    </location>
</feature>
<dbReference type="AlphaFoldDB" id="A0A7L7LFA6"/>
<dbReference type="InterPro" id="IPR001466">
    <property type="entry name" value="Beta-lactam-related"/>
</dbReference>
<keyword evidence="2" id="KW-0378">Hydrolase</keyword>
<dbReference type="SUPFAM" id="SSF56601">
    <property type="entry name" value="beta-lactamase/transpeptidase-like"/>
    <property type="match status" value="1"/>
</dbReference>
<evidence type="ECO:0000313" key="2">
    <source>
        <dbReference type="EMBL" id="QMU31374.1"/>
    </source>
</evidence>
<sequence>MFIRRTVPPGLLLSFWLILSFCTHPLVAQALYDSLDAKLSAIYQQDRLPGLSVVMVNKKGVLYQKNWGYVRLAEQQVYSNHTIQNIGSVSKTFIAAALMKAIEQGYFTLETDINTILPFPVINPNVPQQPIKIKHLVMHTSGIIDNEAIYLKTYLFDTTGVYSKPAYHLLKQKGYTGGMLDTSLSAFMYAYLSQKGNLYGKANFAVNPPGTSYHYSNIASALAGYLIEVKTGMSFATYTQKYILAPLQMTHSGWYLHDIDQTLHANLYYNREQALPFYSEITYPDGSLRTCTADMSKYLIEMIKGYQGTSSLLTRASFQAMFQPQFSATNYPEGIAISKRNKGVFWNIYNSGIISQDGDDPGVSTYLFFNVKTGVGGFLWLINTSTKPGLFRF</sequence>
<dbReference type="InterPro" id="IPR012338">
    <property type="entry name" value="Beta-lactam/transpept-like"/>
</dbReference>
<dbReference type="EMBL" id="CP055153">
    <property type="protein sequence ID" value="QMU31374.1"/>
    <property type="molecule type" value="Genomic_DNA"/>
</dbReference>
<dbReference type="GO" id="GO:0016787">
    <property type="term" value="F:hydrolase activity"/>
    <property type="evidence" value="ECO:0007669"/>
    <property type="project" value="UniProtKB-KW"/>
</dbReference>